<comment type="caution">
    <text evidence="10">The sequence shown here is derived from an EMBL/GenBank/DDBJ whole genome shotgun (WGS) entry which is preliminary data.</text>
</comment>
<dbReference type="InterPro" id="IPR011009">
    <property type="entry name" value="Kinase-like_dom_sf"/>
</dbReference>
<dbReference type="Gene3D" id="1.10.510.10">
    <property type="entry name" value="Transferase(Phosphotransferase) domain 1"/>
    <property type="match status" value="1"/>
</dbReference>
<evidence type="ECO:0000256" key="8">
    <source>
        <dbReference type="PIRSR" id="PIRSR630616-3"/>
    </source>
</evidence>
<dbReference type="PANTHER" id="PTHR24350">
    <property type="entry name" value="SERINE/THREONINE-PROTEIN KINASE IAL-RELATED"/>
    <property type="match status" value="1"/>
</dbReference>
<keyword evidence="1" id="KW-0723">Serine/threonine-protein kinase</keyword>
<keyword evidence="3 7" id="KW-0547">Nucleotide-binding</keyword>
<dbReference type="AlphaFoldDB" id="A0AAP0JBE9"/>
<feature type="binding site" evidence="7">
    <location>
        <begin position="17"/>
        <end position="18"/>
    </location>
    <ligand>
        <name>ATP</name>
        <dbReference type="ChEBI" id="CHEBI:30616"/>
    </ligand>
</feature>
<evidence type="ECO:0000256" key="1">
    <source>
        <dbReference type="ARBA" id="ARBA00022527"/>
    </source>
</evidence>
<evidence type="ECO:0000256" key="2">
    <source>
        <dbReference type="ARBA" id="ARBA00022679"/>
    </source>
</evidence>
<feature type="cross-link" description="Glycyl lysine isopeptide (Lys-Gly) (interchain with G-Cter in SUMO2)" evidence="8">
    <location>
        <position position="15"/>
    </location>
</feature>
<keyword evidence="11" id="KW-1185">Reference proteome</keyword>
<dbReference type="GO" id="GO:0004674">
    <property type="term" value="F:protein serine/threonine kinase activity"/>
    <property type="evidence" value="ECO:0007669"/>
    <property type="project" value="UniProtKB-KW"/>
</dbReference>
<keyword evidence="2" id="KW-0808">Transferase</keyword>
<dbReference type="InterPro" id="IPR000719">
    <property type="entry name" value="Prot_kinase_dom"/>
</dbReference>
<gene>
    <name evidence="10" type="ORF">Sjap_011306</name>
</gene>
<evidence type="ECO:0000256" key="5">
    <source>
        <dbReference type="ARBA" id="ARBA00022840"/>
    </source>
</evidence>
<reference evidence="10 11" key="1">
    <citation type="submission" date="2024-01" db="EMBL/GenBank/DDBJ databases">
        <title>Genome assemblies of Stephania.</title>
        <authorList>
            <person name="Yang L."/>
        </authorList>
    </citation>
    <scope>NUCLEOTIDE SEQUENCE [LARGE SCALE GENOMIC DNA]</scope>
    <source>
        <strain evidence="10">QJT</strain>
        <tissue evidence="10">Leaf</tissue>
    </source>
</reference>
<evidence type="ECO:0000256" key="6">
    <source>
        <dbReference type="PIRSR" id="PIRSR630616-1"/>
    </source>
</evidence>
<evidence type="ECO:0000256" key="7">
    <source>
        <dbReference type="PIRSR" id="PIRSR630616-2"/>
    </source>
</evidence>
<dbReference type="EMBL" id="JBBNAE010000004">
    <property type="protein sequence ID" value="KAK9130819.1"/>
    <property type="molecule type" value="Genomic_DNA"/>
</dbReference>
<dbReference type="Proteomes" id="UP001417504">
    <property type="component" value="Unassembled WGS sequence"/>
</dbReference>
<feature type="active site" description="Proton acceptor" evidence="6">
    <location>
        <position position="13"/>
    </location>
</feature>
<evidence type="ECO:0000259" key="9">
    <source>
        <dbReference type="PROSITE" id="PS50011"/>
    </source>
</evidence>
<feature type="domain" description="Protein kinase" evidence="9">
    <location>
        <begin position="1"/>
        <end position="52"/>
    </location>
</feature>
<evidence type="ECO:0000313" key="10">
    <source>
        <dbReference type="EMBL" id="KAK9130819.1"/>
    </source>
</evidence>
<protein>
    <recommendedName>
        <fullName evidence="9">Protein kinase domain-containing protein</fullName>
    </recommendedName>
</protein>
<accession>A0AAP0JBE9</accession>
<dbReference type="Pfam" id="PF00069">
    <property type="entry name" value="Pkinase"/>
    <property type="match status" value="1"/>
</dbReference>
<evidence type="ECO:0000256" key="4">
    <source>
        <dbReference type="ARBA" id="ARBA00022777"/>
    </source>
</evidence>
<keyword evidence="4" id="KW-0418">Kinase</keyword>
<evidence type="ECO:0000256" key="3">
    <source>
        <dbReference type="ARBA" id="ARBA00022741"/>
    </source>
</evidence>
<dbReference type="InterPro" id="IPR030616">
    <property type="entry name" value="Aur-like"/>
</dbReference>
<evidence type="ECO:0000313" key="11">
    <source>
        <dbReference type="Proteomes" id="UP001417504"/>
    </source>
</evidence>
<dbReference type="GO" id="GO:0005524">
    <property type="term" value="F:ATP binding"/>
    <property type="evidence" value="ECO:0007669"/>
    <property type="project" value="UniProtKB-KW"/>
</dbReference>
<feature type="binding site" evidence="7">
    <location>
        <position position="31"/>
    </location>
    <ligand>
        <name>ATP</name>
        <dbReference type="ChEBI" id="CHEBI:30616"/>
    </ligand>
</feature>
<dbReference type="SUPFAM" id="SSF56112">
    <property type="entry name" value="Protein kinase-like (PK-like)"/>
    <property type="match status" value="1"/>
</dbReference>
<dbReference type="PROSITE" id="PS00108">
    <property type="entry name" value="PROTEIN_KINASE_ST"/>
    <property type="match status" value="1"/>
</dbReference>
<name>A0AAP0JBE9_9MAGN</name>
<keyword evidence="5 7" id="KW-0067">ATP-binding</keyword>
<organism evidence="10 11">
    <name type="scientific">Stephania japonica</name>
    <dbReference type="NCBI Taxonomy" id="461633"/>
    <lineage>
        <taxon>Eukaryota</taxon>
        <taxon>Viridiplantae</taxon>
        <taxon>Streptophyta</taxon>
        <taxon>Embryophyta</taxon>
        <taxon>Tracheophyta</taxon>
        <taxon>Spermatophyta</taxon>
        <taxon>Magnoliopsida</taxon>
        <taxon>Ranunculales</taxon>
        <taxon>Menispermaceae</taxon>
        <taxon>Menispermoideae</taxon>
        <taxon>Cissampelideae</taxon>
        <taxon>Stephania</taxon>
    </lineage>
</organism>
<sequence length="52" mass="5786">MSYCHDKGIYHRDLKLENILVDLTGAIKISDFGLSSSADHFKGPLVASFFNI</sequence>
<dbReference type="PROSITE" id="PS50011">
    <property type="entry name" value="PROTEIN_KINASE_DOM"/>
    <property type="match status" value="1"/>
</dbReference>
<dbReference type="InterPro" id="IPR008271">
    <property type="entry name" value="Ser/Thr_kinase_AS"/>
</dbReference>
<proteinExistence type="predicted"/>